<dbReference type="Pfam" id="PF02515">
    <property type="entry name" value="CoA_transf_3"/>
    <property type="match status" value="1"/>
</dbReference>
<evidence type="ECO:0000256" key="2">
    <source>
        <dbReference type="SAM" id="MobiDB-lite"/>
    </source>
</evidence>
<dbReference type="InterPro" id="IPR050509">
    <property type="entry name" value="CoA-transferase_III"/>
</dbReference>
<sequence>CASSAAMPSAALAGVRVVELAGLAPAPFCGLLLRDLGARVVRVDRADAAFTVDRLARGKESLALDLKSPSGGAAFRRLCAASDVLIEPFRPGVMEKLGFGPDRLLAENPRLVYSRLSGYGQSGPLAQRPGHDINYLAASGVLSRLADGDSPPRPPVNLLADFAGGGLLAALGIVAALFERQATGLGRILDANLTEGAAYLASWLFASRDLFVWRDGARPGENILDGGAHFYRCYRCLDGRHLAVGALEPQFYAAFVAGLGLTEAELPQATEDAAGAIATVTKIIGTKTRDDWLSRFGPDACVNAVEELSEAQANPHAAVRASFSPSADTPGHHLPRPPRFASVAPDGSGVGPDEPFQPGRSPRIGEHTCSLLAELGYSEAEIRQLLAEGRAVQCSTGGSPSGRL</sequence>
<comment type="similarity">
    <text evidence="1">Belongs to the CoA-transferase III family.</text>
</comment>
<dbReference type="GO" id="GO:0008111">
    <property type="term" value="F:alpha-methylacyl-CoA racemase activity"/>
    <property type="evidence" value="ECO:0007669"/>
    <property type="project" value="TreeGrafter"/>
</dbReference>
<dbReference type="OrthoDB" id="16747at2759"/>
<dbReference type="Gene3D" id="3.30.1540.10">
    <property type="entry name" value="formyl-coa transferase, domain 3"/>
    <property type="match status" value="1"/>
</dbReference>
<name>A0A267EFI6_9PLAT</name>
<dbReference type="PANTHER" id="PTHR48228">
    <property type="entry name" value="SUCCINYL-COA--D-CITRAMALATE COA-TRANSFERASE"/>
    <property type="match status" value="1"/>
</dbReference>
<evidence type="ECO:0000313" key="4">
    <source>
        <dbReference type="Proteomes" id="UP000215902"/>
    </source>
</evidence>
<dbReference type="PANTHER" id="PTHR48228:SF5">
    <property type="entry name" value="ALPHA-METHYLACYL-COA RACEMASE"/>
    <property type="match status" value="1"/>
</dbReference>
<dbReference type="Proteomes" id="UP000215902">
    <property type="component" value="Unassembled WGS sequence"/>
</dbReference>
<protein>
    <recommendedName>
        <fullName evidence="5">Alpha-methylacyl-CoA racemase</fullName>
    </recommendedName>
</protein>
<proteinExistence type="inferred from homology"/>
<dbReference type="SUPFAM" id="SSF89796">
    <property type="entry name" value="CoA-transferase family III (CaiB/BaiF)"/>
    <property type="match status" value="1"/>
</dbReference>
<keyword evidence="4" id="KW-1185">Reference proteome</keyword>
<organism evidence="3 4">
    <name type="scientific">Macrostomum lignano</name>
    <dbReference type="NCBI Taxonomy" id="282301"/>
    <lineage>
        <taxon>Eukaryota</taxon>
        <taxon>Metazoa</taxon>
        <taxon>Spiralia</taxon>
        <taxon>Lophotrochozoa</taxon>
        <taxon>Platyhelminthes</taxon>
        <taxon>Rhabditophora</taxon>
        <taxon>Macrostomorpha</taxon>
        <taxon>Macrostomida</taxon>
        <taxon>Macrostomidae</taxon>
        <taxon>Macrostomum</taxon>
    </lineage>
</organism>
<dbReference type="GO" id="GO:0005739">
    <property type="term" value="C:mitochondrion"/>
    <property type="evidence" value="ECO:0007669"/>
    <property type="project" value="TreeGrafter"/>
</dbReference>
<dbReference type="EMBL" id="NIVC01002168">
    <property type="protein sequence ID" value="PAA60280.1"/>
    <property type="molecule type" value="Genomic_DNA"/>
</dbReference>
<dbReference type="STRING" id="282301.A0A267EFI6"/>
<dbReference type="InterPro" id="IPR023606">
    <property type="entry name" value="CoA-Trfase_III_dom_1_sf"/>
</dbReference>
<comment type="caution">
    <text evidence="3">The sequence shown here is derived from an EMBL/GenBank/DDBJ whole genome shotgun (WGS) entry which is preliminary data.</text>
</comment>
<dbReference type="GO" id="GO:0008206">
    <property type="term" value="P:bile acid metabolic process"/>
    <property type="evidence" value="ECO:0007669"/>
    <property type="project" value="TreeGrafter"/>
</dbReference>
<feature type="non-terminal residue" evidence="3">
    <location>
        <position position="1"/>
    </location>
</feature>
<evidence type="ECO:0000313" key="3">
    <source>
        <dbReference type="EMBL" id="PAA60280.1"/>
    </source>
</evidence>
<gene>
    <name evidence="3" type="ORF">BOX15_Mlig020004g4</name>
</gene>
<dbReference type="InterPro" id="IPR003673">
    <property type="entry name" value="CoA-Trfase_fam_III"/>
</dbReference>
<dbReference type="AlphaFoldDB" id="A0A267EFI6"/>
<accession>A0A267EFI6</accession>
<dbReference type="InterPro" id="IPR044855">
    <property type="entry name" value="CoA-Trfase_III_dom3_sf"/>
</dbReference>
<reference evidence="3 4" key="1">
    <citation type="submission" date="2017-06" db="EMBL/GenBank/DDBJ databases">
        <title>A platform for efficient transgenesis in Macrostomum lignano, a flatworm model organism for stem cell research.</title>
        <authorList>
            <person name="Berezikov E."/>
        </authorList>
    </citation>
    <scope>NUCLEOTIDE SEQUENCE [LARGE SCALE GENOMIC DNA]</scope>
    <source>
        <strain evidence="3">DV1</strain>
        <tissue evidence="3">Whole organism</tissue>
    </source>
</reference>
<dbReference type="Gene3D" id="3.40.50.10540">
    <property type="entry name" value="Crotonobetainyl-coa:carnitine coa-transferase, domain 1"/>
    <property type="match status" value="1"/>
</dbReference>
<evidence type="ECO:0008006" key="5">
    <source>
        <dbReference type="Google" id="ProtNLM"/>
    </source>
</evidence>
<feature type="region of interest" description="Disordered" evidence="2">
    <location>
        <begin position="316"/>
        <end position="364"/>
    </location>
</feature>
<evidence type="ECO:0000256" key="1">
    <source>
        <dbReference type="ARBA" id="ARBA00008383"/>
    </source>
</evidence>